<dbReference type="PANTHER" id="PTHR43489">
    <property type="entry name" value="ISOMERASE"/>
    <property type="match status" value="1"/>
</dbReference>
<dbReference type="InterPro" id="IPR013022">
    <property type="entry name" value="Xyl_isomerase-like_TIM-brl"/>
</dbReference>
<dbReference type="RefSeq" id="WP_052650808.1">
    <property type="nucleotide sequence ID" value="NZ_CCXS01000001.1"/>
</dbReference>
<dbReference type="STRING" id="1499687.BN1080_00998"/>
<dbReference type="Gene3D" id="3.20.20.150">
    <property type="entry name" value="Divalent-metal-dependent TIM barrel enzymes"/>
    <property type="match status" value="1"/>
</dbReference>
<gene>
    <name evidence="3" type="ORF">BN1080_00998</name>
</gene>
<dbReference type="SUPFAM" id="SSF51658">
    <property type="entry name" value="Xylose isomerase-like"/>
    <property type="match status" value="1"/>
</dbReference>
<dbReference type="PANTHER" id="PTHR43489:SF7">
    <property type="entry name" value="3-DEHYDRO-D-GULOSIDE 4-EPIMERASE-RELATED"/>
    <property type="match status" value="1"/>
</dbReference>
<protein>
    <submittedName>
        <fullName evidence="3">Xylose isomerase-like TIM barrel</fullName>
    </submittedName>
</protein>
<sequence length="300" mass="33613">MEKSMNFLPTILMPEIYRPFTGDESFFVSKIEEIAEEGFYRGIEIASIHDKEKRKQIREVTSASQLIVTQWMTAIITEQGLNLSAVDEKERQYAVEEIIKNIEWANEAGASNIALVTGPDPGEELRKKAGENLIKSLSSICVEAKSYGIEVLVEPLDRHAHKKMFLGPTEDTYNILSTVKKNHPNIGYAFDTAHAALNEEEIETAIELAGPLINQLHLSNAVLNPVDPLYGDHHIPLGAPGFLTYERAVSILEKVKMQGLFVAKPFRISIEVRTNENENAHSTELQAKQFLKRLLTETNG</sequence>
<dbReference type="InterPro" id="IPR036237">
    <property type="entry name" value="Xyl_isomerase-like_sf"/>
</dbReference>
<proteinExistence type="predicted"/>
<keyword evidence="4" id="KW-1185">Reference proteome</keyword>
<reference evidence="3 4" key="1">
    <citation type="submission" date="2014-09" db="EMBL/GenBank/DDBJ databases">
        <authorList>
            <person name="Urmite Genomes Urmite Genomes"/>
        </authorList>
    </citation>
    <scope>NUCLEOTIDE SEQUENCE [LARGE SCALE GENOMIC DNA]</scope>
    <source>
        <strain evidence="3 4">ES2</strain>
    </source>
</reference>
<dbReference type="OrthoDB" id="6622255at2"/>
<evidence type="ECO:0000313" key="4">
    <source>
        <dbReference type="Proteomes" id="UP000043699"/>
    </source>
</evidence>
<evidence type="ECO:0000259" key="2">
    <source>
        <dbReference type="Pfam" id="PF01261"/>
    </source>
</evidence>
<accession>A0A098EIH2</accession>
<organism evidence="3 4">
    <name type="scientific">Planococcus massiliensis</name>
    <dbReference type="NCBI Taxonomy" id="1499687"/>
    <lineage>
        <taxon>Bacteria</taxon>
        <taxon>Bacillati</taxon>
        <taxon>Bacillota</taxon>
        <taxon>Bacilli</taxon>
        <taxon>Bacillales</taxon>
        <taxon>Caryophanaceae</taxon>
        <taxon>Planococcus</taxon>
    </lineage>
</organism>
<dbReference type="InterPro" id="IPR050417">
    <property type="entry name" value="Sugar_Epim/Isomerase"/>
</dbReference>
<dbReference type="Proteomes" id="UP000043699">
    <property type="component" value="Unassembled WGS sequence"/>
</dbReference>
<dbReference type="EMBL" id="CCXS01000001">
    <property type="protein sequence ID" value="CEG22078.1"/>
    <property type="molecule type" value="Genomic_DNA"/>
</dbReference>
<evidence type="ECO:0000256" key="1">
    <source>
        <dbReference type="ARBA" id="ARBA00023235"/>
    </source>
</evidence>
<dbReference type="GO" id="GO:0016853">
    <property type="term" value="F:isomerase activity"/>
    <property type="evidence" value="ECO:0007669"/>
    <property type="project" value="UniProtKB-KW"/>
</dbReference>
<keyword evidence="1 3" id="KW-0413">Isomerase</keyword>
<name>A0A098EIH2_9BACL</name>
<evidence type="ECO:0000313" key="3">
    <source>
        <dbReference type="EMBL" id="CEG22078.1"/>
    </source>
</evidence>
<dbReference type="Pfam" id="PF01261">
    <property type="entry name" value="AP_endonuc_2"/>
    <property type="match status" value="1"/>
</dbReference>
<dbReference type="AlphaFoldDB" id="A0A098EIH2"/>
<feature type="domain" description="Xylose isomerase-like TIM barrel" evidence="2">
    <location>
        <begin position="32"/>
        <end position="276"/>
    </location>
</feature>